<evidence type="ECO:0000256" key="3">
    <source>
        <dbReference type="ARBA" id="ARBA00022801"/>
    </source>
</evidence>
<comment type="similarity">
    <text evidence="1">Belongs to the DNase II family.</text>
</comment>
<dbReference type="InterPro" id="IPR013641">
    <property type="entry name" value="KTI12/PSTK"/>
</dbReference>
<evidence type="ECO:0000313" key="7">
    <source>
        <dbReference type="Proteomes" id="UP000076078"/>
    </source>
</evidence>
<evidence type="ECO:0000256" key="1">
    <source>
        <dbReference type="ARBA" id="ARBA00007527"/>
    </source>
</evidence>
<dbReference type="InterPro" id="IPR052648">
    <property type="entry name" value="Ser-tRNA(Sec)_kinase"/>
</dbReference>
<evidence type="ECO:0000313" key="6">
    <source>
        <dbReference type="EMBL" id="KYQ89440.1"/>
    </source>
</evidence>
<dbReference type="STRING" id="361077.A0A151Z657"/>
<evidence type="ECO:0000256" key="2">
    <source>
        <dbReference type="ARBA" id="ARBA00022741"/>
    </source>
</evidence>
<accession>A0A151Z657</accession>
<name>A0A151Z657_TIELA</name>
<dbReference type="Gene3D" id="3.40.50.300">
    <property type="entry name" value="P-loop containing nucleotide triphosphate hydrolases"/>
    <property type="match status" value="1"/>
</dbReference>
<organism evidence="6 7">
    <name type="scientific">Tieghemostelium lacteum</name>
    <name type="common">Slime mold</name>
    <name type="synonym">Dictyostelium lacteum</name>
    <dbReference type="NCBI Taxonomy" id="361077"/>
    <lineage>
        <taxon>Eukaryota</taxon>
        <taxon>Amoebozoa</taxon>
        <taxon>Evosea</taxon>
        <taxon>Eumycetozoa</taxon>
        <taxon>Dictyostelia</taxon>
        <taxon>Dictyosteliales</taxon>
        <taxon>Raperosteliaceae</taxon>
        <taxon>Tieghemostelium</taxon>
    </lineage>
</organism>
<evidence type="ECO:0000256" key="4">
    <source>
        <dbReference type="ARBA" id="ARBA00022840"/>
    </source>
</evidence>
<comment type="caution">
    <text evidence="6">The sequence shown here is derived from an EMBL/GenBank/DDBJ whole genome shotgun (WGS) entry which is preliminary data.</text>
</comment>
<feature type="region of interest" description="Disordered" evidence="5">
    <location>
        <begin position="1007"/>
        <end position="1042"/>
    </location>
</feature>
<dbReference type="PANTHER" id="PTHR20873:SF0">
    <property type="entry name" value="L-SERYL-TRNA(SEC) KINASE"/>
    <property type="match status" value="1"/>
</dbReference>
<feature type="region of interest" description="Disordered" evidence="5">
    <location>
        <begin position="473"/>
        <end position="520"/>
    </location>
</feature>
<proteinExistence type="inferred from homology"/>
<dbReference type="OrthoDB" id="9972657at2759"/>
<dbReference type="InterPro" id="IPR004947">
    <property type="entry name" value="DNase_II"/>
</dbReference>
<dbReference type="Proteomes" id="UP000076078">
    <property type="component" value="Unassembled WGS sequence"/>
</dbReference>
<keyword evidence="2" id="KW-0547">Nucleotide-binding</keyword>
<dbReference type="AlphaFoldDB" id="A0A151Z657"/>
<sequence length="1042" mass="120658">MSFNENLIILLIGLPACGKSTFSRELLEFISKIDKHHSIVNIYHLEFDEIHKQICNLLQCDYFTNWKITRQEIYYQLMNLLDINNSNDSNTPLLLNRLKPTISVTSSIENIDHKTIHNIFIIDDNMYYKSMRYQYFKLTEISTVKYCQVYFTIDVNQSILNNEQRKLDDKSTMTVTNDIILKMNDNFEQPNSKWEIECTINLNTYNIKTDNSIPLVYNDIQCIWNNPLNHYSTESDEQQQQQINREITKCNKTHQYDLKFRKIISDLMSDDSLALYRLKSKELSKFKNTFLKSELSKYAYIEDNPDQDEYILQLFKEKFKLLILFVFTLILFCHATDEDVSCLDYEGNTVDWWFIFSKQTDTLDFSNVGYIYVDSNELLVEGFQKEKLMILSKKSGLKTKGIPELIKQHTDRAYEQNTKIFKACTQDDVIGDYGDCDAAKAAHEFISQTWYHDTIPQILNVAPLKPSKMEIVEDPPKESDMEEDGEPTISIEIPGDQPVVKTPKKRLREENSDENESAKRIKTDEEIEIVIIQQEHDKKEAKKKTQTFQERAKRIQMSNDREDSKDFHLEERKLKSEQVLMTERDYGPQPNSFRHAHAKFLVSIGSITKKGYILDHSANLPSGIERSFERPDPFYLHSAKETTPGMSEDSSKKTYKDRYTSGKFAMSHHFFCFNFSPELLDPIIELLHQIKPKYVKSNYIDSTGASLYEGHANLHSFTNMPLPDDNTCSNFYNTEVYVRAVNNYKNSNKNSIQGFSPNHIFRQLLSTVTNIQILEKQNCLKYQNIVTKKSTIDLFGFRSRNYPKGYYQIKDRDIHADLADKSPLIHMNYRHLTVGTYGMDPYTLAAMHFGGEFYSSTFGQPKKANIPSIKAENFQLLTVKQWKKDKFGNKPTRKRHEKILFASSDTSSKTKGVVCVGDGNRNLVHTLYSGLLICFRSEALSKHLTNNIDLISIENAYLIKPPKFAKHIKFDEGKSVSKPTFIQTLITGDANDFNLYGSESIEIERKDRTSLARGKAKPPNPQSVSLTPKKKTPAKKSITEDS</sequence>
<reference evidence="6 7" key="1">
    <citation type="submission" date="2015-12" db="EMBL/GenBank/DDBJ databases">
        <title>Dictyostelia acquired genes for synthesis and detection of signals that induce cell-type specialization by lateral gene transfer from prokaryotes.</title>
        <authorList>
            <person name="Gloeckner G."/>
            <person name="Schaap P."/>
        </authorList>
    </citation>
    <scope>NUCLEOTIDE SEQUENCE [LARGE SCALE GENOMIC DNA]</scope>
    <source>
        <strain evidence="6 7">TK</strain>
    </source>
</reference>
<dbReference type="GO" id="GO:0005524">
    <property type="term" value="F:ATP binding"/>
    <property type="evidence" value="ECO:0007669"/>
    <property type="project" value="UniProtKB-KW"/>
</dbReference>
<keyword evidence="4" id="KW-0067">ATP-binding</keyword>
<keyword evidence="7" id="KW-1185">Reference proteome</keyword>
<dbReference type="InParanoid" id="A0A151Z657"/>
<dbReference type="SUPFAM" id="SSF52540">
    <property type="entry name" value="P-loop containing nucleoside triphosphate hydrolases"/>
    <property type="match status" value="1"/>
</dbReference>
<gene>
    <name evidence="6" type="ORF">DLAC_10105</name>
</gene>
<dbReference type="EMBL" id="LODT01000041">
    <property type="protein sequence ID" value="KYQ89440.1"/>
    <property type="molecule type" value="Genomic_DNA"/>
</dbReference>
<evidence type="ECO:0000256" key="5">
    <source>
        <dbReference type="SAM" id="MobiDB-lite"/>
    </source>
</evidence>
<dbReference type="Pfam" id="PF03265">
    <property type="entry name" value="DNase_II"/>
    <property type="match status" value="1"/>
</dbReference>
<protein>
    <submittedName>
        <fullName evidence="6">Uncharacterized protein</fullName>
    </submittedName>
</protein>
<dbReference type="GO" id="GO:0000049">
    <property type="term" value="F:tRNA binding"/>
    <property type="evidence" value="ECO:0007669"/>
    <property type="project" value="TreeGrafter"/>
</dbReference>
<dbReference type="PANTHER" id="PTHR20873">
    <property type="entry name" value="L-SERYL-TRNA(SEC) KINASE"/>
    <property type="match status" value="1"/>
</dbReference>
<dbReference type="GO" id="GO:0004531">
    <property type="term" value="F:deoxyribonuclease II activity"/>
    <property type="evidence" value="ECO:0007669"/>
    <property type="project" value="InterPro"/>
</dbReference>
<feature type="region of interest" description="Disordered" evidence="5">
    <location>
        <begin position="538"/>
        <end position="565"/>
    </location>
</feature>
<keyword evidence="3" id="KW-0378">Hydrolase</keyword>
<dbReference type="Pfam" id="PF08433">
    <property type="entry name" value="KTI12"/>
    <property type="match status" value="1"/>
</dbReference>
<dbReference type="InterPro" id="IPR027417">
    <property type="entry name" value="P-loop_NTPase"/>
</dbReference>
<dbReference type="GO" id="GO:0016301">
    <property type="term" value="F:kinase activity"/>
    <property type="evidence" value="ECO:0007669"/>
    <property type="project" value="TreeGrafter"/>
</dbReference>